<protein>
    <recommendedName>
        <fullName evidence="5">Tol-Pal system protein TolB</fullName>
    </recommendedName>
</protein>
<evidence type="ECO:0000259" key="6">
    <source>
        <dbReference type="Pfam" id="PF04052"/>
    </source>
</evidence>
<evidence type="ECO:0000313" key="7">
    <source>
        <dbReference type="EMBL" id="NFV79305.1"/>
    </source>
</evidence>
<dbReference type="GO" id="GO:0042597">
    <property type="term" value="C:periplasmic space"/>
    <property type="evidence" value="ECO:0007669"/>
    <property type="project" value="UniProtKB-SubCell"/>
</dbReference>
<dbReference type="PANTHER" id="PTHR36842">
    <property type="entry name" value="PROTEIN TOLB HOMOLOG"/>
    <property type="match status" value="1"/>
</dbReference>
<evidence type="ECO:0000256" key="2">
    <source>
        <dbReference type="ARBA" id="ARBA00009820"/>
    </source>
</evidence>
<keyword evidence="5" id="KW-0132">Cell division</keyword>
<dbReference type="GO" id="GO:0051301">
    <property type="term" value="P:cell division"/>
    <property type="evidence" value="ECO:0007669"/>
    <property type="project" value="UniProtKB-UniRule"/>
</dbReference>
<dbReference type="GO" id="GO:0017038">
    <property type="term" value="P:protein import"/>
    <property type="evidence" value="ECO:0007669"/>
    <property type="project" value="InterPro"/>
</dbReference>
<dbReference type="InterPro" id="IPR011042">
    <property type="entry name" value="6-blade_b-propeller_TolB-like"/>
</dbReference>
<feature type="chain" id="PRO_5029075026" description="Tol-Pal system protein TolB" evidence="5">
    <location>
        <begin position="30"/>
        <end position="448"/>
    </location>
</feature>
<gene>
    <name evidence="5 7" type="primary">tolB</name>
    <name evidence="7" type="ORF">G4223_04175</name>
</gene>
<proteinExistence type="inferred from homology"/>
<dbReference type="SUPFAM" id="SSF69304">
    <property type="entry name" value="Tricorn protease N-terminal domain"/>
    <property type="match status" value="1"/>
</dbReference>
<dbReference type="Gene3D" id="3.40.50.10070">
    <property type="entry name" value="TolB, N-terminal domain"/>
    <property type="match status" value="1"/>
</dbReference>
<dbReference type="AlphaFoldDB" id="A0A7C9QS92"/>
<comment type="subunit">
    <text evidence="5">The Tol-Pal system is composed of five core proteins: the inner membrane proteins TolA, TolQ and TolR, the periplasmic protein TolB and the outer membrane protein Pal. They form a network linking the inner and outer membranes and the peptidoglycan layer.</text>
</comment>
<keyword evidence="8" id="KW-1185">Reference proteome</keyword>
<dbReference type="InterPro" id="IPR007195">
    <property type="entry name" value="TolB_N"/>
</dbReference>
<comment type="similarity">
    <text evidence="2 5">Belongs to the TolB family.</text>
</comment>
<sequence precursor="true">MTMLTRLRLAAAALAVAFAGMLAVAPASAQGVRIDITKGYMKPLPIAIPELFGASPQESQVGQDIAKVVAADLERSGLFKPIDQRAFIQTAAALQTGPRFPDWKQINAEALVSGKAEIGVDGRMRVEFRLWDVFNEQQMAGQLFTATPQGWRRIAHLIADAIYKRVTGEDGYFDTQIVYISETGPKNDRRKRLAIMDQDGENHRFLSSGADLVLTPRFSPTARELTYMSYYKGTPRVYIYQVDTGRRELLGDFPGMTFAPRFSPDGNKVIMSLAQNGNTEIYEMNLLTRQKRRLTNHPAIDTSPSMAPDGGHIVFNSDRGGAPQLYTMDSDGGGVQRISFGDGRYTTPVWSPRGDLIAFTKQKGGEFYIGVMRPDGSDERLLAQGWLVEGPTWAPNGRVLAFWKETPSSERGTGGGSKLYTIDLTGVNERQVLTPLDGSDPAWSPLIP</sequence>
<dbReference type="NCBIfam" id="TIGR02800">
    <property type="entry name" value="propeller_TolB"/>
    <property type="match status" value="1"/>
</dbReference>
<comment type="function">
    <text evidence="5">Part of the Tol-Pal system, which plays a role in outer membrane invagination during cell division and is important for maintaining outer membrane integrity.</text>
</comment>
<evidence type="ECO:0000256" key="1">
    <source>
        <dbReference type="ARBA" id="ARBA00004418"/>
    </source>
</evidence>
<dbReference type="Gene3D" id="2.120.10.30">
    <property type="entry name" value="TolB, C-terminal domain"/>
    <property type="match status" value="1"/>
</dbReference>
<dbReference type="InterPro" id="IPR014167">
    <property type="entry name" value="Tol-Pal_TolB"/>
</dbReference>
<evidence type="ECO:0000313" key="8">
    <source>
        <dbReference type="Proteomes" id="UP000480684"/>
    </source>
</evidence>
<keyword evidence="3 5" id="KW-0732">Signal</keyword>
<dbReference type="Pfam" id="PF07676">
    <property type="entry name" value="PD40"/>
    <property type="match status" value="3"/>
</dbReference>
<evidence type="ECO:0000256" key="5">
    <source>
        <dbReference type="HAMAP-Rule" id="MF_00671"/>
    </source>
</evidence>
<keyword evidence="4 5" id="KW-0574">Periplasm</keyword>
<comment type="subcellular location">
    <subcellularLocation>
        <location evidence="1 5">Periplasm</location>
    </subcellularLocation>
</comment>
<feature type="signal peptide" evidence="5">
    <location>
        <begin position="1"/>
        <end position="29"/>
    </location>
</feature>
<dbReference type="Pfam" id="PF04052">
    <property type="entry name" value="TolB_N"/>
    <property type="match status" value="1"/>
</dbReference>
<feature type="domain" description="TolB N-terminal" evidence="6">
    <location>
        <begin position="32"/>
        <end position="139"/>
    </location>
</feature>
<name>A0A7C9QS92_9PROT</name>
<accession>A0A7C9QS92</accession>
<evidence type="ECO:0000256" key="3">
    <source>
        <dbReference type="ARBA" id="ARBA00022729"/>
    </source>
</evidence>
<evidence type="ECO:0000256" key="4">
    <source>
        <dbReference type="ARBA" id="ARBA00022764"/>
    </source>
</evidence>
<dbReference type="SUPFAM" id="SSF52964">
    <property type="entry name" value="TolB, N-terminal domain"/>
    <property type="match status" value="1"/>
</dbReference>
<comment type="caution">
    <text evidence="7">The sequence shown here is derived from an EMBL/GenBank/DDBJ whole genome shotgun (WGS) entry which is preliminary data.</text>
</comment>
<dbReference type="PANTHER" id="PTHR36842:SF1">
    <property type="entry name" value="PROTEIN TOLB"/>
    <property type="match status" value="1"/>
</dbReference>
<dbReference type="InterPro" id="IPR011659">
    <property type="entry name" value="WD40"/>
</dbReference>
<reference evidence="7 8" key="1">
    <citation type="submission" date="2020-02" db="EMBL/GenBank/DDBJ databases">
        <authorList>
            <person name="Dziuba M."/>
            <person name="Kuznetsov B."/>
            <person name="Mardanov A."/>
            <person name="Ravin N."/>
            <person name="Grouzdev D."/>
        </authorList>
    </citation>
    <scope>NUCLEOTIDE SEQUENCE [LARGE SCALE GENOMIC DNA]</scope>
    <source>
        <strain evidence="7 8">SpK</strain>
    </source>
</reference>
<dbReference type="HAMAP" id="MF_00671">
    <property type="entry name" value="TolB"/>
    <property type="match status" value="1"/>
</dbReference>
<dbReference type="Proteomes" id="UP000480684">
    <property type="component" value="Unassembled WGS sequence"/>
</dbReference>
<organism evidence="7 8">
    <name type="scientific">Magnetospirillum aberrantis SpK</name>
    <dbReference type="NCBI Taxonomy" id="908842"/>
    <lineage>
        <taxon>Bacteria</taxon>
        <taxon>Pseudomonadati</taxon>
        <taxon>Pseudomonadota</taxon>
        <taxon>Alphaproteobacteria</taxon>
        <taxon>Rhodospirillales</taxon>
        <taxon>Rhodospirillaceae</taxon>
        <taxon>Magnetospirillum</taxon>
    </lineage>
</organism>
<keyword evidence="5" id="KW-0131">Cell cycle</keyword>
<dbReference type="EMBL" id="JAAIYP010000026">
    <property type="protein sequence ID" value="NFV79305.1"/>
    <property type="molecule type" value="Genomic_DNA"/>
</dbReference>